<proteinExistence type="inferred from homology"/>
<keyword evidence="3" id="KW-0472">Membrane</keyword>
<organism evidence="4 5">
    <name type="scientific">Tanacetum coccineum</name>
    <dbReference type="NCBI Taxonomy" id="301880"/>
    <lineage>
        <taxon>Eukaryota</taxon>
        <taxon>Viridiplantae</taxon>
        <taxon>Streptophyta</taxon>
        <taxon>Embryophyta</taxon>
        <taxon>Tracheophyta</taxon>
        <taxon>Spermatophyta</taxon>
        <taxon>Magnoliopsida</taxon>
        <taxon>eudicotyledons</taxon>
        <taxon>Gunneridae</taxon>
        <taxon>Pentapetalae</taxon>
        <taxon>asterids</taxon>
        <taxon>campanulids</taxon>
        <taxon>Asterales</taxon>
        <taxon>Asteraceae</taxon>
        <taxon>Asteroideae</taxon>
        <taxon>Anthemideae</taxon>
        <taxon>Anthemidinae</taxon>
        <taxon>Tanacetum</taxon>
    </lineage>
</organism>
<evidence type="ECO:0000313" key="4">
    <source>
        <dbReference type="EMBL" id="GJT67591.1"/>
    </source>
</evidence>
<dbReference type="PROSITE" id="PS50096">
    <property type="entry name" value="IQ"/>
    <property type="match status" value="1"/>
</dbReference>
<reference evidence="4" key="1">
    <citation type="journal article" date="2022" name="Int. J. Mol. Sci.">
        <title>Draft Genome of Tanacetum Coccineum: Genomic Comparison of Closely Related Tanacetum-Family Plants.</title>
        <authorList>
            <person name="Yamashiro T."/>
            <person name="Shiraishi A."/>
            <person name="Nakayama K."/>
            <person name="Satake H."/>
        </authorList>
    </citation>
    <scope>NUCLEOTIDE SEQUENCE</scope>
</reference>
<evidence type="ECO:0000256" key="3">
    <source>
        <dbReference type="SAM" id="Phobius"/>
    </source>
</evidence>
<feature type="transmembrane region" description="Helical" evidence="3">
    <location>
        <begin position="77"/>
        <end position="97"/>
    </location>
</feature>
<sequence length="274" mass="31223">MKDPSQRVTVENDSTRMRSCMSASEKEQNNHAIGIAETAVADAADVVRLTSDSRGTLFSGREKWAATKIHQYIRGHVLLGLAATFYCVWLMQFVSLYNNPGLARRALRALRGLVKFQALVKGIVVRKRVAATLYSMQALLRAQLVFTSQRDYRSFKIIVFTENPSPKITVTWPTRNHLARNKGHVCVMNLMDEFDEVEDGSGWSRNVLLQYLFVVILLILTIVPICVMNSPTVSHSEVGYKGFIPMMLMDENLSENMICYDHEKWDTRFWNVLL</sequence>
<evidence type="ECO:0000256" key="1">
    <source>
        <dbReference type="ARBA" id="ARBA00022860"/>
    </source>
</evidence>
<dbReference type="PANTHER" id="PTHR32295:SF10">
    <property type="entry name" value="PROTEIN IQ-DOMAIN 25"/>
    <property type="match status" value="1"/>
</dbReference>
<feature type="transmembrane region" description="Helical" evidence="3">
    <location>
        <begin position="208"/>
        <end position="227"/>
    </location>
</feature>
<dbReference type="PANTHER" id="PTHR32295">
    <property type="entry name" value="IQ-DOMAIN 5-RELATED"/>
    <property type="match status" value="1"/>
</dbReference>
<evidence type="ECO:0000313" key="5">
    <source>
        <dbReference type="Proteomes" id="UP001151760"/>
    </source>
</evidence>
<accession>A0ABQ5FW31</accession>
<dbReference type="Proteomes" id="UP001151760">
    <property type="component" value="Unassembled WGS sequence"/>
</dbReference>
<protein>
    <submittedName>
        <fullName evidence="4">IQ-DOMAIN 14-like protein</fullName>
    </submittedName>
</protein>
<keyword evidence="3" id="KW-1133">Transmembrane helix</keyword>
<dbReference type="EMBL" id="BQNB010017822">
    <property type="protein sequence ID" value="GJT67591.1"/>
    <property type="molecule type" value="Genomic_DNA"/>
</dbReference>
<name>A0ABQ5FW31_9ASTR</name>
<keyword evidence="1" id="KW-0112">Calmodulin-binding</keyword>
<evidence type="ECO:0000256" key="2">
    <source>
        <dbReference type="ARBA" id="ARBA00024341"/>
    </source>
</evidence>
<gene>
    <name evidence="4" type="ORF">Tco_1019071</name>
</gene>
<comment type="similarity">
    <text evidence="2">Belongs to the IQD family.</text>
</comment>
<reference evidence="4" key="2">
    <citation type="submission" date="2022-01" db="EMBL/GenBank/DDBJ databases">
        <authorList>
            <person name="Yamashiro T."/>
            <person name="Shiraishi A."/>
            <person name="Satake H."/>
            <person name="Nakayama K."/>
        </authorList>
    </citation>
    <scope>NUCLEOTIDE SEQUENCE</scope>
</reference>
<keyword evidence="5" id="KW-1185">Reference proteome</keyword>
<keyword evidence="3" id="KW-0812">Transmembrane</keyword>
<comment type="caution">
    <text evidence="4">The sequence shown here is derived from an EMBL/GenBank/DDBJ whole genome shotgun (WGS) entry which is preliminary data.</text>
</comment>